<protein>
    <submittedName>
        <fullName evidence="1">Uncharacterized protein</fullName>
    </submittedName>
</protein>
<gene>
    <name evidence="1" type="ORF">EVJ58_g441</name>
</gene>
<name>A0A4Y9Z5V8_9APHY</name>
<sequence>MSLSIAPQSADIIAPLNDPGALSAVNPFAETTLFVGNFFTWTPDDNMFFEHPGGNGAVVLKNGYADAIWIALAITHGQMRINQSVLDVARELGLADPPSWLLHPFYRDFNLLQSPFVSREAACNTIARAQRCGLDAITWTANFVRVSCNNSHVFQRIQHGERGLIEYYRSICWPEWAAEGNPVRALVLHPTLARGNEAQYRPTSPYFGIAPRDQASTARTIDPRQPARRITEPTEVELSTFKRDMLGRSVAPIDRLETIEEEVEFAEVGVMTDPVVEEEDFDELMADEDDAM</sequence>
<evidence type="ECO:0000313" key="1">
    <source>
        <dbReference type="EMBL" id="TFY69427.1"/>
    </source>
</evidence>
<comment type="caution">
    <text evidence="1">The sequence shown here is derived from an EMBL/GenBank/DDBJ whole genome shotgun (WGS) entry which is preliminary data.</text>
</comment>
<dbReference type="Proteomes" id="UP000298390">
    <property type="component" value="Unassembled WGS sequence"/>
</dbReference>
<organism evidence="1 2">
    <name type="scientific">Rhodofomes roseus</name>
    <dbReference type="NCBI Taxonomy" id="34475"/>
    <lineage>
        <taxon>Eukaryota</taxon>
        <taxon>Fungi</taxon>
        <taxon>Dikarya</taxon>
        <taxon>Basidiomycota</taxon>
        <taxon>Agaricomycotina</taxon>
        <taxon>Agaricomycetes</taxon>
        <taxon>Polyporales</taxon>
        <taxon>Rhodofomes</taxon>
    </lineage>
</organism>
<reference evidence="1 2" key="1">
    <citation type="submission" date="2019-01" db="EMBL/GenBank/DDBJ databases">
        <title>Genome sequencing of the rare red list fungi Fomitopsis rosea.</title>
        <authorList>
            <person name="Buettner E."/>
            <person name="Kellner H."/>
        </authorList>
    </citation>
    <scope>NUCLEOTIDE SEQUENCE [LARGE SCALE GENOMIC DNA]</scope>
    <source>
        <strain evidence="1 2">DSM 105464</strain>
    </source>
</reference>
<dbReference type="AlphaFoldDB" id="A0A4Y9Z5V8"/>
<dbReference type="EMBL" id="SEKV01000010">
    <property type="protein sequence ID" value="TFY69427.1"/>
    <property type="molecule type" value="Genomic_DNA"/>
</dbReference>
<accession>A0A4Y9Z5V8</accession>
<proteinExistence type="predicted"/>
<evidence type="ECO:0000313" key="2">
    <source>
        <dbReference type="Proteomes" id="UP000298390"/>
    </source>
</evidence>